<evidence type="ECO:0000313" key="5">
    <source>
        <dbReference type="EMBL" id="WNG44193.1"/>
    </source>
</evidence>
<dbReference type="PANTHER" id="PTHR12526">
    <property type="entry name" value="GLYCOSYLTRANSFERASE"/>
    <property type="match status" value="1"/>
</dbReference>
<keyword evidence="6" id="KW-1185">Reference proteome</keyword>
<dbReference type="Proteomes" id="UP001611383">
    <property type="component" value="Chromosome"/>
</dbReference>
<dbReference type="CDD" id="cd03801">
    <property type="entry name" value="GT4_PimA-like"/>
    <property type="match status" value="1"/>
</dbReference>
<organism evidence="5 6">
    <name type="scientific">Archangium minus</name>
    <dbReference type="NCBI Taxonomy" id="83450"/>
    <lineage>
        <taxon>Bacteria</taxon>
        <taxon>Pseudomonadati</taxon>
        <taxon>Myxococcota</taxon>
        <taxon>Myxococcia</taxon>
        <taxon>Myxococcales</taxon>
        <taxon>Cystobacterineae</taxon>
        <taxon>Archangiaceae</taxon>
        <taxon>Archangium</taxon>
    </lineage>
</organism>
<dbReference type="Gene3D" id="3.40.50.2000">
    <property type="entry name" value="Glycogen Phosphorylase B"/>
    <property type="match status" value="2"/>
</dbReference>
<dbReference type="InterPro" id="IPR028098">
    <property type="entry name" value="Glyco_trans_4-like_N"/>
</dbReference>
<dbReference type="Pfam" id="PF00534">
    <property type="entry name" value="Glycos_transf_1"/>
    <property type="match status" value="1"/>
</dbReference>
<evidence type="ECO:0000256" key="1">
    <source>
        <dbReference type="ARBA" id="ARBA00022676"/>
    </source>
</evidence>
<evidence type="ECO:0000256" key="2">
    <source>
        <dbReference type="ARBA" id="ARBA00022679"/>
    </source>
</evidence>
<gene>
    <name evidence="5" type="ORF">F0U60_08810</name>
</gene>
<reference evidence="5 6" key="1">
    <citation type="submission" date="2019-08" db="EMBL/GenBank/DDBJ databases">
        <title>Archangium and Cystobacter genomes.</title>
        <authorList>
            <person name="Chen I.-C.K."/>
            <person name="Wielgoss S."/>
        </authorList>
    </citation>
    <scope>NUCLEOTIDE SEQUENCE [LARGE SCALE GENOMIC DNA]</scope>
    <source>
        <strain evidence="5 6">Cbm 6</strain>
    </source>
</reference>
<sequence>MRIALLVHEYNRGFGHSRYVVELAERFRARHEVHVFAQRFDPRGAEGITFHSVPAVRSGALSTVLSFYASATLLLSRHSGFDIIHGQGITAAQANVLTAHMCGRAWFQAQRLLGYDYTWKQRVFDGVLTPLEDRLYRGSDDATVIAISHKLGEELRTLYGRRGPIRVIHHGVDIERFSPSLREQRRRELRAELGIAPDARCALYLGDLRKGAAVTLEALARVPGLSLDVVTRSDTSATRARAERLGLGGRVRFHPPTDAVERFYAAADLFVCPTPYDAFGLVVTEAMASGLPVITTRAAGASEVITHRQDGLLLEDAGDVGALAEALRELSEDVEFAGRLGRAARVRAEACTWDEVARQTLEVYEEVLARRARAA</sequence>
<feature type="domain" description="Glycosyltransferase subfamily 4-like N-terminal" evidence="4">
    <location>
        <begin position="15"/>
        <end position="176"/>
    </location>
</feature>
<dbReference type="EMBL" id="CP043494">
    <property type="protein sequence ID" value="WNG44193.1"/>
    <property type="molecule type" value="Genomic_DNA"/>
</dbReference>
<dbReference type="RefSeq" id="WP_395816524.1">
    <property type="nucleotide sequence ID" value="NZ_CP043494.1"/>
</dbReference>
<evidence type="ECO:0000313" key="6">
    <source>
        <dbReference type="Proteomes" id="UP001611383"/>
    </source>
</evidence>
<dbReference type="InterPro" id="IPR001296">
    <property type="entry name" value="Glyco_trans_1"/>
</dbReference>
<keyword evidence="1" id="KW-0328">Glycosyltransferase</keyword>
<protein>
    <submittedName>
        <fullName evidence="5">Glycosyltransferase family 4 protein</fullName>
    </submittedName>
</protein>
<dbReference type="SUPFAM" id="SSF53756">
    <property type="entry name" value="UDP-Glycosyltransferase/glycogen phosphorylase"/>
    <property type="match status" value="1"/>
</dbReference>
<keyword evidence="2" id="KW-0808">Transferase</keyword>
<evidence type="ECO:0000259" key="3">
    <source>
        <dbReference type="Pfam" id="PF00534"/>
    </source>
</evidence>
<dbReference type="Pfam" id="PF13439">
    <property type="entry name" value="Glyco_transf_4"/>
    <property type="match status" value="1"/>
</dbReference>
<evidence type="ECO:0000259" key="4">
    <source>
        <dbReference type="Pfam" id="PF13439"/>
    </source>
</evidence>
<name>A0ABY9WKP3_9BACT</name>
<proteinExistence type="predicted"/>
<feature type="domain" description="Glycosyl transferase family 1" evidence="3">
    <location>
        <begin position="186"/>
        <end position="345"/>
    </location>
</feature>
<accession>A0ABY9WKP3</accession>
<dbReference type="PANTHER" id="PTHR12526:SF510">
    <property type="entry name" value="D-INOSITOL 3-PHOSPHATE GLYCOSYLTRANSFERASE"/>
    <property type="match status" value="1"/>
</dbReference>